<evidence type="ECO:0000313" key="3">
    <source>
        <dbReference type="Proteomes" id="UP000245910"/>
    </source>
</evidence>
<dbReference type="Proteomes" id="UP000245910">
    <property type="component" value="Chromosome II"/>
</dbReference>
<keyword evidence="3" id="KW-1185">Reference proteome</keyword>
<protein>
    <submittedName>
        <fullName evidence="2">Uncharacterized protein</fullName>
    </submittedName>
</protein>
<accession>A0A2L2TNF3</accession>
<reference evidence="3" key="1">
    <citation type="submission" date="2014-10" db="EMBL/GenBank/DDBJ databases">
        <authorList>
            <person name="King R."/>
        </authorList>
    </citation>
    <scope>NUCLEOTIDE SEQUENCE [LARGE SCALE GENOMIC DNA]</scope>
    <source>
        <strain evidence="3">A3/5</strain>
    </source>
</reference>
<evidence type="ECO:0000313" key="2">
    <source>
        <dbReference type="EMBL" id="CEI60845.1"/>
    </source>
</evidence>
<evidence type="ECO:0000256" key="1">
    <source>
        <dbReference type="SAM" id="MobiDB-lite"/>
    </source>
</evidence>
<organism evidence="2 3">
    <name type="scientific">Fusarium venenatum</name>
    <dbReference type="NCBI Taxonomy" id="56646"/>
    <lineage>
        <taxon>Eukaryota</taxon>
        <taxon>Fungi</taxon>
        <taxon>Dikarya</taxon>
        <taxon>Ascomycota</taxon>
        <taxon>Pezizomycotina</taxon>
        <taxon>Sordariomycetes</taxon>
        <taxon>Hypocreomycetidae</taxon>
        <taxon>Hypocreales</taxon>
        <taxon>Nectriaceae</taxon>
        <taxon>Fusarium</taxon>
    </lineage>
</organism>
<sequence>MSSLSSCAEEDAVEEKQGRLVIMVHPVQATQTKDKELEGFGVGLGTEPRVAKQERQAPEG</sequence>
<proteinExistence type="predicted"/>
<feature type="compositionally biased region" description="Basic and acidic residues" evidence="1">
    <location>
        <begin position="49"/>
        <end position="60"/>
    </location>
</feature>
<dbReference type="EMBL" id="LN649230">
    <property type="protein sequence ID" value="CEI60845.1"/>
    <property type="molecule type" value="Genomic_DNA"/>
</dbReference>
<dbReference type="AlphaFoldDB" id="A0A2L2TNF3"/>
<feature type="region of interest" description="Disordered" evidence="1">
    <location>
        <begin position="38"/>
        <end position="60"/>
    </location>
</feature>
<name>A0A2L2TNF3_9HYPO</name>